<dbReference type="Proteomes" id="UP000091857">
    <property type="component" value="Chromosome 6"/>
</dbReference>
<evidence type="ECO:0000313" key="2">
    <source>
        <dbReference type="Proteomes" id="UP000091857"/>
    </source>
</evidence>
<protein>
    <submittedName>
        <fullName evidence="1">Uncharacterized protein</fullName>
    </submittedName>
</protein>
<dbReference type="EMBL" id="CM004392">
    <property type="protein sequence ID" value="KAG8652007.1"/>
    <property type="molecule type" value="Genomic_DNA"/>
</dbReference>
<organism evidence="1 2">
    <name type="scientific">Manihot esculenta</name>
    <name type="common">Cassava</name>
    <name type="synonym">Jatropha manihot</name>
    <dbReference type="NCBI Taxonomy" id="3983"/>
    <lineage>
        <taxon>Eukaryota</taxon>
        <taxon>Viridiplantae</taxon>
        <taxon>Streptophyta</taxon>
        <taxon>Embryophyta</taxon>
        <taxon>Tracheophyta</taxon>
        <taxon>Spermatophyta</taxon>
        <taxon>Magnoliopsida</taxon>
        <taxon>eudicotyledons</taxon>
        <taxon>Gunneridae</taxon>
        <taxon>Pentapetalae</taxon>
        <taxon>rosids</taxon>
        <taxon>fabids</taxon>
        <taxon>Malpighiales</taxon>
        <taxon>Euphorbiaceae</taxon>
        <taxon>Crotonoideae</taxon>
        <taxon>Manihoteae</taxon>
        <taxon>Manihot</taxon>
    </lineage>
</organism>
<proteinExistence type="predicted"/>
<sequence>MYGGFVKNIRNKDINFLSQFELIGYGEDYGYSNICRIWFKIAGLTENESYKETVSDENVNNMIDYNKRQYHISIYYVGIVNQLVVDEGNVVLEEVIHENDIVNDDDYLLEDIIHDSDSVNESAQRG</sequence>
<evidence type="ECO:0000313" key="1">
    <source>
        <dbReference type="EMBL" id="KAG8652007.1"/>
    </source>
</evidence>
<accession>A0ACB7HGW4</accession>
<comment type="caution">
    <text evidence="1">The sequence shown here is derived from an EMBL/GenBank/DDBJ whole genome shotgun (WGS) entry which is preliminary data.</text>
</comment>
<keyword evidence="2" id="KW-1185">Reference proteome</keyword>
<gene>
    <name evidence="1" type="ORF">MANES_06G044802v8</name>
</gene>
<name>A0ACB7HGW4_MANES</name>
<reference evidence="2" key="1">
    <citation type="journal article" date="2016" name="Nat. Biotechnol.">
        <title>Sequencing wild and cultivated cassava and related species reveals extensive interspecific hybridization and genetic diversity.</title>
        <authorList>
            <person name="Bredeson J.V."/>
            <person name="Lyons J.B."/>
            <person name="Prochnik S.E."/>
            <person name="Wu G.A."/>
            <person name="Ha C.M."/>
            <person name="Edsinger-Gonzales E."/>
            <person name="Grimwood J."/>
            <person name="Schmutz J."/>
            <person name="Rabbi I.Y."/>
            <person name="Egesi C."/>
            <person name="Nauluvula P."/>
            <person name="Lebot V."/>
            <person name="Ndunguru J."/>
            <person name="Mkamilo G."/>
            <person name="Bart R.S."/>
            <person name="Setter T.L."/>
            <person name="Gleadow R.M."/>
            <person name="Kulakow P."/>
            <person name="Ferguson M.E."/>
            <person name="Rounsley S."/>
            <person name="Rokhsar D.S."/>
        </authorList>
    </citation>
    <scope>NUCLEOTIDE SEQUENCE [LARGE SCALE GENOMIC DNA]</scope>
    <source>
        <strain evidence="2">cv. AM560-2</strain>
    </source>
</reference>